<evidence type="ECO:0000313" key="4">
    <source>
        <dbReference type="Proteomes" id="UP000005408"/>
    </source>
</evidence>
<organism evidence="3 4">
    <name type="scientific">Magallana gigas</name>
    <name type="common">Pacific oyster</name>
    <name type="synonym">Crassostrea gigas</name>
    <dbReference type="NCBI Taxonomy" id="29159"/>
    <lineage>
        <taxon>Eukaryota</taxon>
        <taxon>Metazoa</taxon>
        <taxon>Spiralia</taxon>
        <taxon>Lophotrochozoa</taxon>
        <taxon>Mollusca</taxon>
        <taxon>Bivalvia</taxon>
        <taxon>Autobranchia</taxon>
        <taxon>Pteriomorphia</taxon>
        <taxon>Ostreida</taxon>
        <taxon>Ostreoidea</taxon>
        <taxon>Ostreidae</taxon>
        <taxon>Magallana</taxon>
    </lineage>
</organism>
<accession>A0A8W8JDN2</accession>
<feature type="compositionally biased region" description="Low complexity" evidence="1">
    <location>
        <begin position="25"/>
        <end position="39"/>
    </location>
</feature>
<dbReference type="InterPro" id="IPR007718">
    <property type="entry name" value="Srp40_C"/>
</dbReference>
<dbReference type="AlphaFoldDB" id="A0A8W8JDN2"/>
<sequence>QLKKTTKAGAGTSGKAVNAKKKADSSSSDSSSSDSNDSEGGSKKKTPATKSKSKAPTTSTPITNGVVNGFGSDDDSGVYTSNKKSTNTPFRRVQAEKIAVDPRVADNSFEAKRGASGSWGERANRDLKYTQGKSFRHEKTKKKRGSYAGGAIDTNVYSIRFDSE</sequence>
<evidence type="ECO:0000256" key="1">
    <source>
        <dbReference type="SAM" id="MobiDB-lite"/>
    </source>
</evidence>
<dbReference type="PANTHER" id="PTHR23216">
    <property type="entry name" value="NUCLEOLAR AND COILED-BODY PHOSPHOPROTEIN 1"/>
    <property type="match status" value="1"/>
</dbReference>
<feature type="compositionally biased region" description="Basic residues" evidence="1">
    <location>
        <begin position="43"/>
        <end position="53"/>
    </location>
</feature>
<dbReference type="InterPro" id="IPR039191">
    <property type="entry name" value="Nopp140-like"/>
</dbReference>
<dbReference type="PANTHER" id="PTHR23216:SF1">
    <property type="entry name" value="NUCLEOLAR AND COILED-BODY PHOSPHOPROTEIN 1"/>
    <property type="match status" value="1"/>
</dbReference>
<feature type="domain" description="Srp40 C-terminal" evidence="2">
    <location>
        <begin position="89"/>
        <end position="161"/>
    </location>
</feature>
<reference evidence="3" key="1">
    <citation type="submission" date="2022-08" db="UniProtKB">
        <authorList>
            <consortium name="EnsemblMetazoa"/>
        </authorList>
    </citation>
    <scope>IDENTIFICATION</scope>
    <source>
        <strain evidence="3">05x7-T-G4-1.051#20</strain>
    </source>
</reference>
<dbReference type="GO" id="GO:0005730">
    <property type="term" value="C:nucleolus"/>
    <property type="evidence" value="ECO:0007669"/>
    <property type="project" value="InterPro"/>
</dbReference>
<feature type="region of interest" description="Disordered" evidence="1">
    <location>
        <begin position="1"/>
        <end position="89"/>
    </location>
</feature>
<evidence type="ECO:0000259" key="2">
    <source>
        <dbReference type="Pfam" id="PF05022"/>
    </source>
</evidence>
<evidence type="ECO:0000313" key="3">
    <source>
        <dbReference type="EnsemblMetazoa" id="G17996.2:cds"/>
    </source>
</evidence>
<protein>
    <recommendedName>
        <fullName evidence="2">Srp40 C-terminal domain-containing protein</fullName>
    </recommendedName>
</protein>
<dbReference type="Pfam" id="PF05022">
    <property type="entry name" value="SRP40_C"/>
    <property type="match status" value="1"/>
</dbReference>
<feature type="compositionally biased region" description="Polar residues" evidence="1">
    <location>
        <begin position="78"/>
        <end position="89"/>
    </location>
</feature>
<name>A0A8W8JDN2_MAGGI</name>
<keyword evidence="4" id="KW-1185">Reference proteome</keyword>
<dbReference type="GO" id="GO:0005654">
    <property type="term" value="C:nucleoplasm"/>
    <property type="evidence" value="ECO:0007669"/>
    <property type="project" value="TreeGrafter"/>
</dbReference>
<proteinExistence type="predicted"/>
<dbReference type="EnsemblMetazoa" id="G17996.2">
    <property type="protein sequence ID" value="G17996.2:cds"/>
    <property type="gene ID" value="G17996"/>
</dbReference>
<dbReference type="Proteomes" id="UP000005408">
    <property type="component" value="Unassembled WGS sequence"/>
</dbReference>